<dbReference type="Gene3D" id="3.30.70.2510">
    <property type="match status" value="1"/>
</dbReference>
<gene>
    <name evidence="2" type="ORF">B1A_10386</name>
</gene>
<sequence length="84" mass="9464">MLGNGREFVLEVTDPMIRSIDLQLFEDSVNNSEKGVMISGLIIVERKKVSEVKDERHDKTYIAKIAPEDSILDEKALEESLSSI</sequence>
<dbReference type="EMBL" id="AUZX01007397">
    <property type="protein sequence ID" value="EQD59879.1"/>
    <property type="molecule type" value="Genomic_DNA"/>
</dbReference>
<reference evidence="2" key="2">
    <citation type="journal article" date="2014" name="ISME J.">
        <title>Microbial stratification in low pH oxic and suboxic macroscopic growths along an acid mine drainage.</title>
        <authorList>
            <person name="Mendez-Garcia C."/>
            <person name="Mesa V."/>
            <person name="Sprenger R.R."/>
            <person name="Richter M."/>
            <person name="Diez M.S."/>
            <person name="Solano J."/>
            <person name="Bargiela R."/>
            <person name="Golyshina O.V."/>
            <person name="Manteca A."/>
            <person name="Ramos J.L."/>
            <person name="Gallego J.R."/>
            <person name="Llorente I."/>
            <person name="Martins Dos Santos V.A."/>
            <person name="Jensen O.N."/>
            <person name="Pelaez A.I."/>
            <person name="Sanchez J."/>
            <person name="Ferrer M."/>
        </authorList>
    </citation>
    <scope>NUCLEOTIDE SEQUENCE</scope>
</reference>
<evidence type="ECO:0000313" key="2">
    <source>
        <dbReference type="EMBL" id="EQD59879.1"/>
    </source>
</evidence>
<accession>T1C3K4</accession>
<dbReference type="Pfam" id="PF21238">
    <property type="entry name" value="Pus10_C"/>
    <property type="match status" value="1"/>
</dbReference>
<feature type="domain" description="Pus10-like C-terminal" evidence="1">
    <location>
        <begin position="1"/>
        <end position="75"/>
    </location>
</feature>
<protein>
    <submittedName>
        <fullName evidence="2">Pseudouridylate synthase</fullName>
    </submittedName>
</protein>
<evidence type="ECO:0000259" key="1">
    <source>
        <dbReference type="Pfam" id="PF21238"/>
    </source>
</evidence>
<dbReference type="InterPro" id="IPR048741">
    <property type="entry name" value="Pus10-like_C"/>
</dbReference>
<organism evidence="2">
    <name type="scientific">mine drainage metagenome</name>
    <dbReference type="NCBI Taxonomy" id="410659"/>
    <lineage>
        <taxon>unclassified sequences</taxon>
        <taxon>metagenomes</taxon>
        <taxon>ecological metagenomes</taxon>
    </lineage>
</organism>
<reference evidence="2" key="1">
    <citation type="submission" date="2013-08" db="EMBL/GenBank/DDBJ databases">
        <authorList>
            <person name="Mendez C."/>
            <person name="Richter M."/>
            <person name="Ferrer M."/>
            <person name="Sanchez J."/>
        </authorList>
    </citation>
    <scope>NUCLEOTIDE SEQUENCE</scope>
</reference>
<feature type="non-terminal residue" evidence="2">
    <location>
        <position position="84"/>
    </location>
</feature>
<name>T1C3K4_9ZZZZ</name>
<dbReference type="AlphaFoldDB" id="T1C3K4"/>
<proteinExistence type="predicted"/>
<comment type="caution">
    <text evidence="2">The sequence shown here is derived from an EMBL/GenBank/DDBJ whole genome shotgun (WGS) entry which is preliminary data.</text>
</comment>